<dbReference type="Pfam" id="PF00005">
    <property type="entry name" value="ABC_tran"/>
    <property type="match status" value="1"/>
</dbReference>
<dbReference type="PROSITE" id="PS50893">
    <property type="entry name" value="ABC_TRANSPORTER_2"/>
    <property type="match status" value="1"/>
</dbReference>
<keyword evidence="3" id="KW-0547">Nucleotide-binding</keyword>
<dbReference type="OrthoDB" id="3176024at2"/>
<dbReference type="InterPro" id="IPR003593">
    <property type="entry name" value="AAA+_ATPase"/>
</dbReference>
<gene>
    <name evidence="6" type="ORF">EAX62_16295</name>
</gene>
<dbReference type="InterPro" id="IPR015854">
    <property type="entry name" value="ABC_transpr_LolD-like"/>
</dbReference>
<dbReference type="InterPro" id="IPR017911">
    <property type="entry name" value="MacB-like_ATP-bd"/>
</dbReference>
<dbReference type="SMART" id="SM00382">
    <property type="entry name" value="AAA"/>
    <property type="match status" value="1"/>
</dbReference>
<dbReference type="PROSITE" id="PS00211">
    <property type="entry name" value="ABC_TRANSPORTER_1"/>
    <property type="match status" value="1"/>
</dbReference>
<dbReference type="Gene3D" id="3.40.50.300">
    <property type="entry name" value="P-loop containing nucleotide triphosphate hydrolases"/>
    <property type="match status" value="1"/>
</dbReference>
<name>A0A3M0FYV3_9ACTN</name>
<accession>A0A3M0FYV3</accession>
<dbReference type="PANTHER" id="PTHR24220:SF689">
    <property type="entry name" value="LIPOPROTEIN-RELEASING SYSTEM ATP-BINDING PROTEIN LOLD"/>
    <property type="match status" value="1"/>
</dbReference>
<keyword evidence="4 6" id="KW-0067">ATP-binding</keyword>
<evidence type="ECO:0000259" key="5">
    <source>
        <dbReference type="PROSITE" id="PS50893"/>
    </source>
</evidence>
<dbReference type="AlphaFoldDB" id="A0A3M0FYV3"/>
<sequence length="235" mass="24767">MITSGLRAADPVMIAENLYRFYHAGDEEVLALQGVSLTVSKGEVVAVAGPSGSGKSTLLACLGGLDDPDGGTVRIDGTRMSRQPEAIRARLRREVVGILYQSSNLLPHLSVIDNLELVRRLAGSTTGIDPTQLLDELGIGHRAHALPAHLSGGEAARAGVAVAVVNEPRVLLADEPTGELDSGSEKRLLALLRQRATEGLAVVVASHSPVVLRWADRVLHLADGRPVHGLTREAS</sequence>
<dbReference type="GO" id="GO:0016887">
    <property type="term" value="F:ATP hydrolysis activity"/>
    <property type="evidence" value="ECO:0007669"/>
    <property type="project" value="InterPro"/>
</dbReference>
<evidence type="ECO:0000313" key="7">
    <source>
        <dbReference type="Proteomes" id="UP000275256"/>
    </source>
</evidence>
<dbReference type="GO" id="GO:0005524">
    <property type="term" value="F:ATP binding"/>
    <property type="evidence" value="ECO:0007669"/>
    <property type="project" value="UniProtKB-KW"/>
</dbReference>
<dbReference type="InterPro" id="IPR017871">
    <property type="entry name" value="ABC_transporter-like_CS"/>
</dbReference>
<evidence type="ECO:0000256" key="3">
    <source>
        <dbReference type="ARBA" id="ARBA00022741"/>
    </source>
</evidence>
<organism evidence="6 7">
    <name type="scientific">Tessaracoccus antarcticus</name>
    <dbReference type="NCBI Taxonomy" id="2479848"/>
    <lineage>
        <taxon>Bacteria</taxon>
        <taxon>Bacillati</taxon>
        <taxon>Actinomycetota</taxon>
        <taxon>Actinomycetes</taxon>
        <taxon>Propionibacteriales</taxon>
        <taxon>Propionibacteriaceae</taxon>
        <taxon>Tessaracoccus</taxon>
    </lineage>
</organism>
<comment type="caution">
    <text evidence="6">The sequence shown here is derived from an EMBL/GenBank/DDBJ whole genome shotgun (WGS) entry which is preliminary data.</text>
</comment>
<protein>
    <submittedName>
        <fullName evidence="6">ABC transporter ATP-binding protein</fullName>
    </submittedName>
</protein>
<comment type="similarity">
    <text evidence="1">Belongs to the ABC transporter superfamily.</text>
</comment>
<feature type="domain" description="ABC transporter" evidence="5">
    <location>
        <begin position="13"/>
        <end position="234"/>
    </location>
</feature>
<dbReference type="EMBL" id="REFW01000008">
    <property type="protein sequence ID" value="RMB57057.1"/>
    <property type="molecule type" value="Genomic_DNA"/>
</dbReference>
<dbReference type="SUPFAM" id="SSF52540">
    <property type="entry name" value="P-loop containing nucleoside triphosphate hydrolases"/>
    <property type="match status" value="1"/>
</dbReference>
<dbReference type="PANTHER" id="PTHR24220">
    <property type="entry name" value="IMPORT ATP-BINDING PROTEIN"/>
    <property type="match status" value="1"/>
</dbReference>
<dbReference type="CDD" id="cd03255">
    <property type="entry name" value="ABC_MJ0796_LolCDE_FtsE"/>
    <property type="match status" value="1"/>
</dbReference>
<reference evidence="6 7" key="1">
    <citation type="submission" date="2018-10" db="EMBL/GenBank/DDBJ databases">
        <title>Tessaracoccus antarcticuss sp. nov., isolated from sediment.</title>
        <authorList>
            <person name="Zhou L.Y."/>
            <person name="Du Z.J."/>
        </authorList>
    </citation>
    <scope>NUCLEOTIDE SEQUENCE [LARGE SCALE GENOMIC DNA]</scope>
    <source>
        <strain evidence="6 7">JDX10</strain>
    </source>
</reference>
<proteinExistence type="inferred from homology"/>
<evidence type="ECO:0000256" key="4">
    <source>
        <dbReference type="ARBA" id="ARBA00022840"/>
    </source>
</evidence>
<dbReference type="InterPro" id="IPR003439">
    <property type="entry name" value="ABC_transporter-like_ATP-bd"/>
</dbReference>
<evidence type="ECO:0000256" key="1">
    <source>
        <dbReference type="ARBA" id="ARBA00005417"/>
    </source>
</evidence>
<keyword evidence="2" id="KW-0813">Transport</keyword>
<dbReference type="GO" id="GO:0005886">
    <property type="term" value="C:plasma membrane"/>
    <property type="evidence" value="ECO:0007669"/>
    <property type="project" value="TreeGrafter"/>
</dbReference>
<evidence type="ECO:0000256" key="2">
    <source>
        <dbReference type="ARBA" id="ARBA00022448"/>
    </source>
</evidence>
<evidence type="ECO:0000313" key="6">
    <source>
        <dbReference type="EMBL" id="RMB57057.1"/>
    </source>
</evidence>
<keyword evidence="7" id="KW-1185">Reference proteome</keyword>
<dbReference type="InterPro" id="IPR027417">
    <property type="entry name" value="P-loop_NTPase"/>
</dbReference>
<dbReference type="GO" id="GO:0022857">
    <property type="term" value="F:transmembrane transporter activity"/>
    <property type="evidence" value="ECO:0007669"/>
    <property type="project" value="TreeGrafter"/>
</dbReference>
<dbReference type="Proteomes" id="UP000275256">
    <property type="component" value="Unassembled WGS sequence"/>
</dbReference>